<accession>A0ABV0A856</accession>
<sequence length="968" mass="111013">MNYLVFICSLFLGYTITPKNPSTENTNTNKLPGFEIFTSQNQAIILYNKNNGKLDSISAHLLAEDIFKVTNYKPEIITNIKQAKGNVIVIGTINSKLITSLLGEKAIKAGFENQWESFLYKTILNPTKKIKKAFIIAGTNPRGTAYGVFNISKKIGVNPWYWWADVPVKKRSELVLNQPDFYSKAPSVKYRGIFLNDEDWGLQPWAAKTFEPETGDIGPKTYSKIFELLLRLNANTIWPAMHPSTKAFFYYPDNAKVANQYQIVVGTSHAEPMLRNNVDEWDKNNYGDFNYKTNKTNVLNYWETRVKEAKNIDAIYTIGMRGVHDSGMEGVKNNDEAVAVLDNVITDQRNLLKKHINPNIENIPQAFTVYKEVLDLYKNGLQVPDDITLVWTDDNYGYIRALSNSEEQKRKGGSGVYYHASYWGRPHDYLWLSSTNPYLIQEEMMKAYNLDNKNIWILNIGDIKPLEYNMQLFLDMAYDADKFQNSTYITSHQNQFYGTIFGNKFAEDLTKIKTNYYKLAFERKPEFMGWSQTEPTTQIFNTAYNTFSNGDEIQQRIDAYETIEKGVDLIENQLSENLKSAFFQLVSYPIQAASNINKKFLYRDKAINYAKQGRKSAKKYKTLSNEAYNNIETLTKEYNQLSNGKWQGMMDMRPRKLPVFDNPSIELPELTTTETIGFSIEDTLKSTTNLPKLPTFYTNDNSSYFIDVFLKNAEKCTWTFNDLPHWIIVSKASGNLVDSKVMEDRIYVSMDWDAWKKAGEPISDIIKLQLNSEKKNIQINTSNSYNNIPKNSIVEKNGLVIIYANHFSKNKINDNLKWKEITGFGHTQAVMASTPLSSNDISNYEETAVLHYELFTETVAKNAFLTLVAIPSHPITTGANLKIGVQWNNDPITILDFKTEGRSNTWKQNVLRNKAEKQIQVSIPKKGKQTLKIYMMSAGVMLDYFVLNTENKTSIPYKFSSETIINEK</sequence>
<evidence type="ECO:0000256" key="1">
    <source>
        <dbReference type="ARBA" id="ARBA00022801"/>
    </source>
</evidence>
<dbReference type="Gene3D" id="2.60.120.1620">
    <property type="match status" value="1"/>
</dbReference>
<dbReference type="SUPFAM" id="SSF55545">
    <property type="entry name" value="beta-N-acetylhexosaminidase-like domain"/>
    <property type="match status" value="1"/>
</dbReference>
<reference evidence="3 4" key="1">
    <citation type="submission" date="2024-01" db="EMBL/GenBank/DDBJ databases">
        <title>Mariniflexile litorale sp. nov., isolated from the shallow sediments of the Sea of Japan.</title>
        <authorList>
            <person name="Romanenko L."/>
            <person name="Bystritskaya E."/>
            <person name="Isaeva M."/>
        </authorList>
    </citation>
    <scope>NUCLEOTIDE SEQUENCE [LARGE SCALE GENOMIC DNA]</scope>
    <source>
        <strain evidence="3 4">KCTC 32427</strain>
    </source>
</reference>
<gene>
    <name evidence="3" type="ORF">VP395_05845</name>
</gene>
<dbReference type="Pfam" id="PF17829">
    <property type="entry name" value="GH115_C"/>
    <property type="match status" value="1"/>
</dbReference>
<comment type="caution">
    <text evidence="3">The sequence shown here is derived from an EMBL/GenBank/DDBJ whole genome shotgun (WGS) entry which is preliminary data.</text>
</comment>
<organism evidence="3 4">
    <name type="scientific">Mariniflexile soesokkakense</name>
    <dbReference type="NCBI Taxonomy" id="1343160"/>
    <lineage>
        <taxon>Bacteria</taxon>
        <taxon>Pseudomonadati</taxon>
        <taxon>Bacteroidota</taxon>
        <taxon>Flavobacteriia</taxon>
        <taxon>Flavobacteriales</taxon>
        <taxon>Flavobacteriaceae</taxon>
        <taxon>Mariniflexile</taxon>
    </lineage>
</organism>
<dbReference type="InterPro" id="IPR042301">
    <property type="entry name" value="GH115_sf"/>
</dbReference>
<dbReference type="Gene3D" id="3.30.379.10">
    <property type="entry name" value="Chitobiase/beta-hexosaminidase domain 2-like"/>
    <property type="match status" value="1"/>
</dbReference>
<dbReference type="GO" id="GO:0016787">
    <property type="term" value="F:hydrolase activity"/>
    <property type="evidence" value="ECO:0007669"/>
    <property type="project" value="UniProtKB-KW"/>
</dbReference>
<dbReference type="RefSeq" id="WP_346240814.1">
    <property type="nucleotide sequence ID" value="NZ_JAZHYP010000002.1"/>
</dbReference>
<name>A0ABV0A856_9FLAO</name>
<dbReference type="InterPro" id="IPR029018">
    <property type="entry name" value="Hex-like_dom2"/>
</dbReference>
<proteinExistence type="predicted"/>
<dbReference type="PANTHER" id="PTHR37842:SF2">
    <property type="entry name" value="GYLCOSYL HYDROLASE 115 C-TERMINAL DOMAIN-CONTAINING PROTEIN"/>
    <property type="match status" value="1"/>
</dbReference>
<evidence type="ECO:0000259" key="2">
    <source>
        <dbReference type="Pfam" id="PF17829"/>
    </source>
</evidence>
<evidence type="ECO:0000313" key="3">
    <source>
        <dbReference type="EMBL" id="MEN3323241.1"/>
    </source>
</evidence>
<dbReference type="Pfam" id="PF15979">
    <property type="entry name" value="Glyco_hydro_115"/>
    <property type="match status" value="1"/>
</dbReference>
<protein>
    <submittedName>
        <fullName evidence="3">Glycosyl hydrolase 115 family protein</fullName>
    </submittedName>
</protein>
<evidence type="ECO:0000313" key="4">
    <source>
        <dbReference type="Proteomes" id="UP001416393"/>
    </source>
</evidence>
<dbReference type="PANTHER" id="PTHR37842">
    <property type="match status" value="1"/>
</dbReference>
<dbReference type="Gene3D" id="1.20.58.2150">
    <property type="match status" value="1"/>
</dbReference>
<dbReference type="InterPro" id="IPR031924">
    <property type="entry name" value="GH115"/>
</dbReference>
<dbReference type="Gene3D" id="3.20.20.520">
    <property type="entry name" value="Glycosyl hydrolase family 115"/>
    <property type="match status" value="1"/>
</dbReference>
<keyword evidence="1 3" id="KW-0378">Hydrolase</keyword>
<dbReference type="EMBL" id="JAZHYP010000002">
    <property type="protein sequence ID" value="MEN3323241.1"/>
    <property type="molecule type" value="Genomic_DNA"/>
</dbReference>
<keyword evidence="4" id="KW-1185">Reference proteome</keyword>
<dbReference type="Proteomes" id="UP001416393">
    <property type="component" value="Unassembled WGS sequence"/>
</dbReference>
<dbReference type="InterPro" id="IPR041437">
    <property type="entry name" value="GH115_C"/>
</dbReference>
<feature type="domain" description="Gylcosyl hydrolase 115 C-terminal" evidence="2">
    <location>
        <begin position="794"/>
        <end position="951"/>
    </location>
</feature>